<evidence type="ECO:0000256" key="2">
    <source>
        <dbReference type="SAM" id="Phobius"/>
    </source>
</evidence>
<feature type="compositionally biased region" description="Low complexity" evidence="1">
    <location>
        <begin position="1"/>
        <end position="21"/>
    </location>
</feature>
<dbReference type="GeneID" id="129334019"/>
<protein>
    <submittedName>
        <fullName evidence="4">Protein brambleberry-like</fullName>
    </submittedName>
</protein>
<feature type="transmembrane region" description="Helical" evidence="2">
    <location>
        <begin position="400"/>
        <end position="420"/>
    </location>
</feature>
<evidence type="ECO:0000256" key="1">
    <source>
        <dbReference type="SAM" id="MobiDB-lite"/>
    </source>
</evidence>
<dbReference type="KEGG" id="emc:129334019"/>
<proteinExistence type="predicted"/>
<keyword evidence="2" id="KW-1133">Transmembrane helix</keyword>
<name>A0AA97JMX4_EUBMA</name>
<dbReference type="RefSeq" id="XP_054841918.1">
    <property type="nucleotide sequence ID" value="XM_054985943.1"/>
</dbReference>
<keyword evidence="2" id="KW-0472">Membrane</keyword>
<dbReference type="InterPro" id="IPR040346">
    <property type="entry name" value="GEX1/Brambleberry"/>
</dbReference>
<sequence length="657" mass="72872">MSPATASPATALLAPFTPFPTERNATQSGRAPPRGTANGNPQEMLPLLRWPCFLLFVLLLISEPSVGFFGWLTRRASPENHPTPQAAAPDPGNLSPVPFEMTTGDDRFLAEARHLDLSPLDSCHYEVISQLQSSCADLSEEELAKLSVSLFNCQASIEGRRTFLCTSGMTLAECTTEMDPDTWNAYHIVSNRARAVCYTTRQMQFKRQTEHTVNTLVSTAVSQLEAMKILKNGQAELKELTSASLQNVASSQQELLAQQAKLQGSQDQMEESIHGNLDRLAEEKALIASGHQQVAQLIDGITKRMENVSKHLDNQDVDLQEGHKAILQDLTQVQERAHEVYSKLETNLGLLLAYQNQTALYYEELMEKLQKMNQSLGLVLFGIERMQSSVEGRLQHIQRFINWAGFSLSSIYICVLHGSYFLLAAFVMTFLQIPGLPRALLLVLVVANALSELNQAASLGFKSLTSLLVLAVTGNWLLEKACCCALQGRLQKTGLMFFPQRALEYITTRVELKVAGSSRTTSTPDRNCDVGLLEEELEKLEEMSCVSGQDHLGRDSPAKGDLLLDEATVLHPAGWASPQGHSLHPMKLRRFSLIHSTRHEIQLFNVSKDAVPGSHPDWTAVPEKGCPRPRETLCFLDFGKEEIKAEVPFLTLLFEDF</sequence>
<keyword evidence="3" id="KW-1185">Reference proteome</keyword>
<dbReference type="PANTHER" id="PTHR33538">
    <property type="entry name" value="PROTEIN GAMETE EXPRESSED 1"/>
    <property type="match status" value="1"/>
</dbReference>
<accession>A0AA97JMX4</accession>
<feature type="region of interest" description="Disordered" evidence="1">
    <location>
        <begin position="1"/>
        <end position="40"/>
    </location>
</feature>
<reference evidence="4" key="1">
    <citation type="submission" date="2025-08" db="UniProtKB">
        <authorList>
            <consortium name="RefSeq"/>
        </authorList>
    </citation>
    <scope>IDENTIFICATION</scope>
    <source>
        <tissue evidence="4">Blood</tissue>
    </source>
</reference>
<keyword evidence="2" id="KW-0812">Transmembrane</keyword>
<gene>
    <name evidence="4" type="primary">LOC129334019</name>
</gene>
<dbReference type="AlphaFoldDB" id="A0AA97JMX4"/>
<evidence type="ECO:0000313" key="3">
    <source>
        <dbReference type="Proteomes" id="UP001190640"/>
    </source>
</evidence>
<feature type="transmembrane region" description="Helical" evidence="2">
    <location>
        <begin position="47"/>
        <end position="72"/>
    </location>
</feature>
<organism evidence="3 4">
    <name type="scientific">Eublepharis macularius</name>
    <name type="common">Leopard gecko</name>
    <name type="synonym">Cyrtodactylus macularius</name>
    <dbReference type="NCBI Taxonomy" id="481883"/>
    <lineage>
        <taxon>Eukaryota</taxon>
        <taxon>Metazoa</taxon>
        <taxon>Chordata</taxon>
        <taxon>Craniata</taxon>
        <taxon>Vertebrata</taxon>
        <taxon>Euteleostomi</taxon>
        <taxon>Lepidosauria</taxon>
        <taxon>Squamata</taxon>
        <taxon>Bifurcata</taxon>
        <taxon>Gekkota</taxon>
        <taxon>Eublepharidae</taxon>
        <taxon>Eublepharinae</taxon>
        <taxon>Eublepharis</taxon>
    </lineage>
</organism>
<dbReference type="Proteomes" id="UP001190640">
    <property type="component" value="Chromosome 7"/>
</dbReference>
<dbReference type="PANTHER" id="PTHR33538:SF1">
    <property type="entry name" value="PROTEIN BRAMBLEBERRY"/>
    <property type="match status" value="1"/>
</dbReference>
<evidence type="ECO:0000313" key="4">
    <source>
        <dbReference type="RefSeq" id="XP_054841918.1"/>
    </source>
</evidence>